<feature type="region of interest" description="Disordered" evidence="1">
    <location>
        <begin position="69"/>
        <end position="134"/>
    </location>
</feature>
<feature type="compositionally biased region" description="Low complexity" evidence="1">
    <location>
        <begin position="520"/>
        <end position="558"/>
    </location>
</feature>
<feature type="chain" id="PRO_5035283078" evidence="2">
    <location>
        <begin position="17"/>
        <end position="863"/>
    </location>
</feature>
<feature type="compositionally biased region" description="Basic and acidic residues" evidence="1">
    <location>
        <begin position="503"/>
        <end position="518"/>
    </location>
</feature>
<proteinExistence type="predicted"/>
<sequence length="863" mass="94800">MVLWWLVAVCSTSTNRHLAPGCVAAPRLRVPGGWMPVRGNSRRLGGSLYRWVVLRLIRRRLHPEAHAHLKNKHAHCSQKSIRLRGPEHIHGTGSPKHEENGKSSITSEEENEKIKKDKENVGVRGGITKQSTRSKQDTMEVFTINSALGDANPLSEIQTVDTTLKPERYSLHRGGNVCVTKSRIQLVREAPEGCKYPSHISRSEQEVCVAAGDVKCPNTGGGHRRDPLSPAHGAVGGRTSTHPAASAKSLSLVSTPTKICKNSPNRTNKGPFPLLNVQGLDQGSVQSLTVPKVCKHINTVRQWDSISVLYGVEYLTVRKKVHERLLCILRERRERRLRREARESILTGGRPRKHPHRRKRKKRKGKIKHDSRKDRKENKLQDEVEDRNVKLDKRKEQEVVSVHVLNYAVRTPESNTRECREEGELVRGEPLRIKIGDEGKNGVQQERREEEEEEKEKGNSRDNSELCDRSPSLGSGDSRPSRSPSYHKVTSSEKSSSATSYLRSRETPTRDISPRETPRSSAITIPSATSSSASSSSSTSSPSGSSPSAKSTGGPSTSNKTSPTVAYISDDESASERRRSTLYCCPCFVTFRKKTKKSRRSCELESDTNDRDISSDPDTCLTYVAGRYAAPTSPGGLISHYLYQLVIGIIMDDDETGITRRNVATIADTPVVACHHAQLRQIRLADDVLVLALATSATLMPTATLAEGVGVVVKEASVAWRGVTDNHCLTFVFRAPIGTAWTGAPCSGQCGVSHRQPHTTFVVLDAARPDEAHQDNPCFSRRPQVKLDSYRSRVLDGGVGGDDGALPGSCPHLVAGYRLVRRPRDPPPSHLAPGAVLHVPAHTPPPLQPATRYSGFLGAVPTV</sequence>
<feature type="compositionally biased region" description="Basic and acidic residues" evidence="1">
    <location>
        <begin position="430"/>
        <end position="448"/>
    </location>
</feature>
<feature type="compositionally biased region" description="Polar residues" evidence="1">
    <location>
        <begin position="238"/>
        <end position="249"/>
    </location>
</feature>
<feature type="compositionally biased region" description="Low complexity" evidence="1">
    <location>
        <begin position="469"/>
        <end position="501"/>
    </location>
</feature>
<feature type="signal peptide" evidence="2">
    <location>
        <begin position="1"/>
        <end position="16"/>
    </location>
</feature>
<comment type="caution">
    <text evidence="3">The sequence shown here is derived from an EMBL/GenBank/DDBJ whole genome shotgun (WGS) entry which is preliminary data.</text>
</comment>
<gene>
    <name evidence="3" type="ORF">Hamer_G010627</name>
</gene>
<organism evidence="3 4">
    <name type="scientific">Homarus americanus</name>
    <name type="common">American lobster</name>
    <dbReference type="NCBI Taxonomy" id="6706"/>
    <lineage>
        <taxon>Eukaryota</taxon>
        <taxon>Metazoa</taxon>
        <taxon>Ecdysozoa</taxon>
        <taxon>Arthropoda</taxon>
        <taxon>Crustacea</taxon>
        <taxon>Multicrustacea</taxon>
        <taxon>Malacostraca</taxon>
        <taxon>Eumalacostraca</taxon>
        <taxon>Eucarida</taxon>
        <taxon>Decapoda</taxon>
        <taxon>Pleocyemata</taxon>
        <taxon>Astacidea</taxon>
        <taxon>Nephropoidea</taxon>
        <taxon>Nephropidae</taxon>
        <taxon>Homarus</taxon>
    </lineage>
</organism>
<reference evidence="3" key="1">
    <citation type="journal article" date="2021" name="Sci. Adv.">
        <title>The American lobster genome reveals insights on longevity, neural, and immune adaptations.</title>
        <authorList>
            <person name="Polinski J.M."/>
            <person name="Zimin A.V."/>
            <person name="Clark K.F."/>
            <person name="Kohn A.B."/>
            <person name="Sadowski N."/>
            <person name="Timp W."/>
            <person name="Ptitsyn A."/>
            <person name="Khanna P."/>
            <person name="Romanova D.Y."/>
            <person name="Williams P."/>
            <person name="Greenwood S.J."/>
            <person name="Moroz L.L."/>
            <person name="Walt D.R."/>
            <person name="Bodnar A.G."/>
        </authorList>
    </citation>
    <scope>NUCLEOTIDE SEQUENCE</scope>
    <source>
        <strain evidence="3">GMGI-L3</strain>
    </source>
</reference>
<name>A0A8J5JER2_HOMAM</name>
<feature type="region of interest" description="Disordered" evidence="1">
    <location>
        <begin position="430"/>
        <end position="572"/>
    </location>
</feature>
<feature type="region of interest" description="Disordered" evidence="1">
    <location>
        <begin position="219"/>
        <end position="249"/>
    </location>
</feature>
<protein>
    <submittedName>
        <fullName evidence="3">Uncharacterized protein</fullName>
    </submittedName>
</protein>
<keyword evidence="2" id="KW-0732">Signal</keyword>
<dbReference type="EMBL" id="JAHLQT010047199">
    <property type="protein sequence ID" value="KAG7153328.1"/>
    <property type="molecule type" value="Genomic_DNA"/>
</dbReference>
<keyword evidence="4" id="KW-1185">Reference proteome</keyword>
<evidence type="ECO:0000256" key="2">
    <source>
        <dbReference type="SAM" id="SignalP"/>
    </source>
</evidence>
<feature type="region of interest" description="Disordered" evidence="1">
    <location>
        <begin position="342"/>
        <end position="383"/>
    </location>
</feature>
<dbReference type="Proteomes" id="UP000747542">
    <property type="component" value="Unassembled WGS sequence"/>
</dbReference>
<feature type="compositionally biased region" description="Basic and acidic residues" evidence="1">
    <location>
        <begin position="455"/>
        <end position="468"/>
    </location>
</feature>
<feature type="compositionally biased region" description="Basic and acidic residues" evidence="1">
    <location>
        <begin position="112"/>
        <end position="121"/>
    </location>
</feature>
<dbReference type="AlphaFoldDB" id="A0A8J5JER2"/>
<accession>A0A8J5JER2</accession>
<evidence type="ECO:0000256" key="1">
    <source>
        <dbReference type="SAM" id="MobiDB-lite"/>
    </source>
</evidence>
<feature type="compositionally biased region" description="Basic and acidic residues" evidence="1">
    <location>
        <begin position="84"/>
        <end position="101"/>
    </location>
</feature>
<feature type="compositionally biased region" description="Basic residues" evidence="1">
    <location>
        <begin position="350"/>
        <end position="370"/>
    </location>
</feature>
<evidence type="ECO:0000313" key="4">
    <source>
        <dbReference type="Proteomes" id="UP000747542"/>
    </source>
</evidence>
<evidence type="ECO:0000313" key="3">
    <source>
        <dbReference type="EMBL" id="KAG7153328.1"/>
    </source>
</evidence>
<feature type="compositionally biased region" description="Basic and acidic residues" evidence="1">
    <location>
        <begin position="371"/>
        <end position="383"/>
    </location>
</feature>